<feature type="transmembrane region" description="Helical" evidence="1">
    <location>
        <begin position="425"/>
        <end position="450"/>
    </location>
</feature>
<protein>
    <submittedName>
        <fullName evidence="2">Uncharacterized protein</fullName>
    </submittedName>
</protein>
<name>A0A7Y9DY85_9PSEU</name>
<reference evidence="2 3" key="1">
    <citation type="submission" date="2020-07" db="EMBL/GenBank/DDBJ databases">
        <title>Sequencing the genomes of 1000 actinobacteria strains.</title>
        <authorList>
            <person name="Klenk H.-P."/>
        </authorList>
    </citation>
    <scope>NUCLEOTIDE SEQUENCE [LARGE SCALE GENOMIC DNA]</scope>
    <source>
        <strain evidence="2 3">DSM 45772</strain>
    </source>
</reference>
<feature type="transmembrane region" description="Helical" evidence="1">
    <location>
        <begin position="28"/>
        <end position="53"/>
    </location>
</feature>
<keyword evidence="1" id="KW-0812">Transmembrane</keyword>
<feature type="transmembrane region" description="Helical" evidence="1">
    <location>
        <begin position="544"/>
        <end position="563"/>
    </location>
</feature>
<feature type="transmembrane region" description="Helical" evidence="1">
    <location>
        <begin position="283"/>
        <end position="302"/>
    </location>
</feature>
<feature type="transmembrane region" description="Helical" evidence="1">
    <location>
        <begin position="59"/>
        <end position="79"/>
    </location>
</feature>
<dbReference type="Proteomes" id="UP000535890">
    <property type="component" value="Unassembled WGS sequence"/>
</dbReference>
<keyword evidence="1" id="KW-1133">Transmembrane helix</keyword>
<feature type="transmembrane region" description="Helical" evidence="1">
    <location>
        <begin position="314"/>
        <end position="334"/>
    </location>
</feature>
<feature type="transmembrane region" description="Helical" evidence="1">
    <location>
        <begin position="346"/>
        <end position="365"/>
    </location>
</feature>
<sequence>MTASRAEPRTSPPGPAAPAYTGRVGGAWWAAATGVVVAALLRILVVVLAPGAIGAPTRAAGVLAPVVALVAALAPGLATRRARRAPGAASLAAPTALGVLGLGWLLVDLTLLLDPVSAARPDLLPSGLSVLPASLAVLLLGADVLLVAAAVVAGRALVTLGRAGGAAVFGGHPPGVLVRPVAGAVLAAVGLVAAPFSVEAAGTGFAPHAVLDTAPPAGVGVALLAVALVVVAVLPGLRPADPAADPETGMRVRRAVHTALGAAVVAGTAPVIAASIARPGLDVSPGAVLAIAGGLLLIGIPARTAVLRSRAAGVVALLAAGAAFFGALLPTTTLSDSAPVDSGTGLLLLPAAAVLALPAVLVVVGTPRLVVRARPTLSVAWLTVPFAAGPALDVVLGAVDSAAPAADPAFGATIPFPTTGVGVAAGGWAVVGALVLAVLTAVLAVGAGFAERRDVAGARTPLGARPTDGTDTVEPDPTMLPMCALAAVLAVPGFGGPLARDALAANAAGGVWQNPGAAAWGSLAGVVGVAIAVLLAPRARPARALALLAAAGALLVVRLSALVLTPPRPGESVGIGTWAAIVCLVVTLGAAVVSVLQIREERRPDDEP</sequence>
<feature type="transmembrane region" description="Helical" evidence="1">
    <location>
        <begin position="518"/>
        <end position="537"/>
    </location>
</feature>
<keyword evidence="1" id="KW-0472">Membrane</keyword>
<feature type="transmembrane region" description="Helical" evidence="1">
    <location>
        <begin position="258"/>
        <end position="277"/>
    </location>
</feature>
<dbReference type="EMBL" id="JACCBN010000001">
    <property type="protein sequence ID" value="NYD37635.1"/>
    <property type="molecule type" value="Genomic_DNA"/>
</dbReference>
<accession>A0A7Y9DY85</accession>
<gene>
    <name evidence="2" type="ORF">BJ983_003737</name>
</gene>
<organism evidence="2 3">
    <name type="scientific">Actinomycetospora corticicola</name>
    <dbReference type="NCBI Taxonomy" id="663602"/>
    <lineage>
        <taxon>Bacteria</taxon>
        <taxon>Bacillati</taxon>
        <taxon>Actinomycetota</taxon>
        <taxon>Actinomycetes</taxon>
        <taxon>Pseudonocardiales</taxon>
        <taxon>Pseudonocardiaceae</taxon>
        <taxon>Actinomycetospora</taxon>
    </lineage>
</organism>
<feature type="transmembrane region" description="Helical" evidence="1">
    <location>
        <begin position="177"/>
        <end position="197"/>
    </location>
</feature>
<evidence type="ECO:0000256" key="1">
    <source>
        <dbReference type="SAM" id="Phobius"/>
    </source>
</evidence>
<feature type="transmembrane region" description="Helical" evidence="1">
    <location>
        <begin position="377"/>
        <end position="399"/>
    </location>
</feature>
<feature type="transmembrane region" description="Helical" evidence="1">
    <location>
        <begin position="479"/>
        <end position="498"/>
    </location>
</feature>
<dbReference type="AlphaFoldDB" id="A0A7Y9DY85"/>
<comment type="caution">
    <text evidence="2">The sequence shown here is derived from an EMBL/GenBank/DDBJ whole genome shotgun (WGS) entry which is preliminary data.</text>
</comment>
<feature type="transmembrane region" description="Helical" evidence="1">
    <location>
        <begin position="575"/>
        <end position="596"/>
    </location>
</feature>
<keyword evidence="3" id="KW-1185">Reference proteome</keyword>
<evidence type="ECO:0000313" key="2">
    <source>
        <dbReference type="EMBL" id="NYD37635.1"/>
    </source>
</evidence>
<proteinExistence type="predicted"/>
<feature type="transmembrane region" description="Helical" evidence="1">
    <location>
        <begin position="217"/>
        <end position="237"/>
    </location>
</feature>
<feature type="transmembrane region" description="Helical" evidence="1">
    <location>
        <begin position="133"/>
        <end position="157"/>
    </location>
</feature>
<evidence type="ECO:0000313" key="3">
    <source>
        <dbReference type="Proteomes" id="UP000535890"/>
    </source>
</evidence>
<feature type="transmembrane region" description="Helical" evidence="1">
    <location>
        <begin position="91"/>
        <end position="113"/>
    </location>
</feature>
<dbReference type="RefSeq" id="WP_179795201.1">
    <property type="nucleotide sequence ID" value="NZ_BAABHP010000025.1"/>
</dbReference>